<dbReference type="EMBL" id="FZOQ01000002">
    <property type="protein sequence ID" value="SNS16635.1"/>
    <property type="molecule type" value="Genomic_DNA"/>
</dbReference>
<dbReference type="RefSeq" id="WP_089317867.1">
    <property type="nucleotide sequence ID" value="NZ_FZOQ01000002.1"/>
</dbReference>
<name>A0A239C8R7_9BACT</name>
<dbReference type="GO" id="GO:0008168">
    <property type="term" value="F:methyltransferase activity"/>
    <property type="evidence" value="ECO:0007669"/>
    <property type="project" value="UniProtKB-KW"/>
</dbReference>
<evidence type="ECO:0000256" key="1">
    <source>
        <dbReference type="ARBA" id="ARBA00022603"/>
    </source>
</evidence>
<accession>A0A239C8R7</accession>
<dbReference type="NCBIfam" id="TIGR03438">
    <property type="entry name" value="egtD_ergothio"/>
    <property type="match status" value="1"/>
</dbReference>
<keyword evidence="2 4" id="KW-0808">Transferase</keyword>
<dbReference type="InterPro" id="IPR019257">
    <property type="entry name" value="MeTrfase_dom"/>
</dbReference>
<dbReference type="Gene3D" id="3.40.50.150">
    <property type="entry name" value="Vaccinia Virus protein VP39"/>
    <property type="match status" value="1"/>
</dbReference>
<dbReference type="GO" id="GO:0032259">
    <property type="term" value="P:methylation"/>
    <property type="evidence" value="ECO:0007669"/>
    <property type="project" value="UniProtKB-KW"/>
</dbReference>
<dbReference type="PANTHER" id="PTHR43397">
    <property type="entry name" value="ERGOTHIONEINE BIOSYNTHESIS PROTEIN 1"/>
    <property type="match status" value="1"/>
</dbReference>
<feature type="domain" description="Histidine-specific methyltransferase SAM-dependent" evidence="3">
    <location>
        <begin position="28"/>
        <end position="334"/>
    </location>
</feature>
<keyword evidence="1 4" id="KW-0489">Methyltransferase</keyword>
<dbReference type="Proteomes" id="UP000198432">
    <property type="component" value="Unassembled WGS sequence"/>
</dbReference>
<dbReference type="SUPFAM" id="SSF53335">
    <property type="entry name" value="S-adenosyl-L-methionine-dependent methyltransferases"/>
    <property type="match status" value="1"/>
</dbReference>
<evidence type="ECO:0000259" key="3">
    <source>
        <dbReference type="Pfam" id="PF10017"/>
    </source>
</evidence>
<dbReference type="OrthoDB" id="5289726at2"/>
<organism evidence="4 5">
    <name type="scientific">Pontibacter ummariensis</name>
    <dbReference type="NCBI Taxonomy" id="1610492"/>
    <lineage>
        <taxon>Bacteria</taxon>
        <taxon>Pseudomonadati</taxon>
        <taxon>Bacteroidota</taxon>
        <taxon>Cytophagia</taxon>
        <taxon>Cytophagales</taxon>
        <taxon>Hymenobacteraceae</taxon>
        <taxon>Pontibacter</taxon>
    </lineage>
</organism>
<dbReference type="InterPro" id="IPR051128">
    <property type="entry name" value="EgtD_Methyltrsf_superfamily"/>
</dbReference>
<sequence>MEPNKTTTAPLINLSQKLDGTEDTAAFARHVAEGLSQTQKTLLSRYFYDGQGSRLFQQIMELPEYYLTRCEFEVLQTHKQAIAAHFSDPGFFHLVDLGAGDALKTKILLQELTQSQKGFDYVPVDISGDAMQQLRGTLQKEMPLLEVQAVVGEYFSALDWMHQHKPDRKVVLFLGSNIGNFKEAESQNFLRSVRRYLKAGDKLLLGVDLRKDPETVLKAYSDASGVTAAFNLNLLTRINRELGGNFNLEQFRHYALYNPQDGVMRSFLVSKIEQEVHIGALQQSYHFDAWETIHTENSHKYTLPQVEALASASGFKVEKVFQDKQCRFADVLLTVAS</sequence>
<evidence type="ECO:0000256" key="2">
    <source>
        <dbReference type="ARBA" id="ARBA00022679"/>
    </source>
</evidence>
<evidence type="ECO:0000313" key="5">
    <source>
        <dbReference type="Proteomes" id="UP000198432"/>
    </source>
</evidence>
<dbReference type="PANTHER" id="PTHR43397:SF1">
    <property type="entry name" value="ERGOTHIONEINE BIOSYNTHESIS PROTEIN 1"/>
    <property type="match status" value="1"/>
</dbReference>
<dbReference type="PIRSF" id="PIRSF018005">
    <property type="entry name" value="UCP018005"/>
    <property type="match status" value="1"/>
</dbReference>
<keyword evidence="5" id="KW-1185">Reference proteome</keyword>
<dbReference type="Pfam" id="PF10017">
    <property type="entry name" value="Methyltransf_33"/>
    <property type="match status" value="1"/>
</dbReference>
<dbReference type="AlphaFoldDB" id="A0A239C8R7"/>
<dbReference type="InterPro" id="IPR029063">
    <property type="entry name" value="SAM-dependent_MTases_sf"/>
</dbReference>
<evidence type="ECO:0000313" key="4">
    <source>
        <dbReference type="EMBL" id="SNS16635.1"/>
    </source>
</evidence>
<proteinExistence type="predicted"/>
<dbReference type="InterPro" id="IPR035094">
    <property type="entry name" value="EgtD"/>
</dbReference>
<gene>
    <name evidence="4" type="ORF">SAMN06296052_102410</name>
</gene>
<protein>
    <submittedName>
        <fullName evidence="4">Dimethylhistidine N-methyltransferase</fullName>
    </submittedName>
</protein>
<dbReference type="InterPro" id="IPR017804">
    <property type="entry name" value="MeTrfase_EgtD-like"/>
</dbReference>
<reference evidence="5" key="1">
    <citation type="submission" date="2017-06" db="EMBL/GenBank/DDBJ databases">
        <authorList>
            <person name="Varghese N."/>
            <person name="Submissions S."/>
        </authorList>
    </citation>
    <scope>NUCLEOTIDE SEQUENCE [LARGE SCALE GENOMIC DNA]</scope>
    <source>
        <strain evidence="5">NKM1</strain>
    </source>
</reference>